<feature type="compositionally biased region" description="Basic residues" evidence="1">
    <location>
        <begin position="161"/>
        <end position="171"/>
    </location>
</feature>
<organism evidence="2 3">
    <name type="scientific">Momordica charantia</name>
    <name type="common">Bitter gourd</name>
    <name type="synonym">Balsam pear</name>
    <dbReference type="NCBI Taxonomy" id="3673"/>
    <lineage>
        <taxon>Eukaryota</taxon>
        <taxon>Viridiplantae</taxon>
        <taxon>Streptophyta</taxon>
        <taxon>Embryophyta</taxon>
        <taxon>Tracheophyta</taxon>
        <taxon>Spermatophyta</taxon>
        <taxon>Magnoliopsida</taxon>
        <taxon>eudicotyledons</taxon>
        <taxon>Gunneridae</taxon>
        <taxon>Pentapetalae</taxon>
        <taxon>rosids</taxon>
        <taxon>fabids</taxon>
        <taxon>Cucurbitales</taxon>
        <taxon>Cucurbitaceae</taxon>
        <taxon>Momordiceae</taxon>
        <taxon>Momordica</taxon>
    </lineage>
</organism>
<dbReference type="AlphaFoldDB" id="A0A6J1DDF2"/>
<accession>A0A6J1DDF2</accession>
<dbReference type="PANTHER" id="PTHR34280">
    <property type="entry name" value="OS01G0920100 PROTEIN"/>
    <property type="match status" value="1"/>
</dbReference>
<dbReference type="Proteomes" id="UP000504603">
    <property type="component" value="Unplaced"/>
</dbReference>
<dbReference type="PANTHER" id="PTHR34280:SF15">
    <property type="entry name" value="TRANSCRIPTION FACTOR"/>
    <property type="match status" value="1"/>
</dbReference>
<protein>
    <submittedName>
        <fullName evidence="3">Uncharacterized protein At3g27210-like</fullName>
    </submittedName>
</protein>
<feature type="region of interest" description="Disordered" evidence="1">
    <location>
        <begin position="134"/>
        <end position="187"/>
    </location>
</feature>
<dbReference type="RefSeq" id="XP_022151898.1">
    <property type="nucleotide sequence ID" value="XM_022296206.1"/>
</dbReference>
<dbReference type="KEGG" id="mcha:111019754"/>
<evidence type="ECO:0000313" key="3">
    <source>
        <dbReference type="RefSeq" id="XP_022151898.1"/>
    </source>
</evidence>
<proteinExistence type="predicted"/>
<evidence type="ECO:0000313" key="2">
    <source>
        <dbReference type="Proteomes" id="UP000504603"/>
    </source>
</evidence>
<dbReference type="GeneID" id="111019754"/>
<gene>
    <name evidence="3" type="primary">LOC111019754</name>
</gene>
<feature type="region of interest" description="Disordered" evidence="1">
    <location>
        <begin position="83"/>
        <end position="119"/>
    </location>
</feature>
<keyword evidence="2" id="KW-1185">Reference proteome</keyword>
<dbReference type="OrthoDB" id="1925325at2759"/>
<name>A0A6J1DDF2_MOMCH</name>
<evidence type="ECO:0000256" key="1">
    <source>
        <dbReference type="SAM" id="MobiDB-lite"/>
    </source>
</evidence>
<sequence>MGNCVLVRRHRKSVSEFKWSVGSETVVNVPSQSIKAIVLEKEIRRLCSSPLSSPMNHVPCSPDFSKGDEIFFDSQAWLDSDNEDFFSVNGDNTPSRGSTPIRRPNGVETPPAEPSPKDGKKQLFELFRDSFNSEQGRSSIANTSNRHVEVVNAEGNNKKPSLNKRRSRSVKGKSAQSTPCCLPVPNLARSLSLGDKKKRLLSPCHGGG</sequence>
<feature type="compositionally biased region" description="Polar residues" evidence="1">
    <location>
        <begin position="134"/>
        <end position="145"/>
    </location>
</feature>
<dbReference type="InterPro" id="IPR038947">
    <property type="entry name" value="At3g27210-like"/>
</dbReference>
<feature type="compositionally biased region" description="Polar residues" evidence="1">
    <location>
        <begin position="89"/>
        <end position="98"/>
    </location>
</feature>
<reference evidence="3" key="1">
    <citation type="submission" date="2025-08" db="UniProtKB">
        <authorList>
            <consortium name="RefSeq"/>
        </authorList>
    </citation>
    <scope>IDENTIFICATION</scope>
    <source>
        <strain evidence="3">OHB3-1</strain>
    </source>
</reference>